<evidence type="ECO:0000313" key="5">
    <source>
        <dbReference type="EMBL" id="KIM99717.1"/>
    </source>
</evidence>
<keyword evidence="1 5" id="KW-0378">Hydrolase</keyword>
<dbReference type="Gene3D" id="2.60.220.20">
    <property type="entry name" value="putative beta-Galactosidase from caulobacter crescentus"/>
    <property type="match status" value="1"/>
</dbReference>
<name>A0A0C3DCQ1_OIDMZ</name>
<accession>A0A0C3DCQ1</accession>
<organism evidence="5 6">
    <name type="scientific">Oidiodendron maius (strain Zn)</name>
    <dbReference type="NCBI Taxonomy" id="913774"/>
    <lineage>
        <taxon>Eukaryota</taxon>
        <taxon>Fungi</taxon>
        <taxon>Dikarya</taxon>
        <taxon>Ascomycota</taxon>
        <taxon>Pezizomycotina</taxon>
        <taxon>Leotiomycetes</taxon>
        <taxon>Leotiomycetes incertae sedis</taxon>
        <taxon>Myxotrichaceae</taxon>
        <taxon>Oidiodendron</taxon>
    </lineage>
</organism>
<dbReference type="AlphaFoldDB" id="A0A0C3DCQ1"/>
<evidence type="ECO:0000259" key="4">
    <source>
        <dbReference type="Pfam" id="PF18120"/>
    </source>
</evidence>
<proteinExistence type="predicted"/>
<dbReference type="Pfam" id="PF02449">
    <property type="entry name" value="Glyco_hydro_42"/>
    <property type="match status" value="1"/>
</dbReference>
<keyword evidence="2" id="KW-0326">Glycosidase</keyword>
<dbReference type="Proteomes" id="UP000054321">
    <property type="component" value="Unassembled WGS sequence"/>
</dbReference>
<protein>
    <submittedName>
        <fullName evidence="5">Glycoside hydrolase family 35 protein</fullName>
    </submittedName>
</protein>
<evidence type="ECO:0000313" key="6">
    <source>
        <dbReference type="Proteomes" id="UP000054321"/>
    </source>
</evidence>
<gene>
    <name evidence="5" type="ORF">OIDMADRAFT_42738</name>
</gene>
<dbReference type="GO" id="GO:0005975">
    <property type="term" value="P:carbohydrate metabolic process"/>
    <property type="evidence" value="ECO:0007669"/>
    <property type="project" value="InterPro"/>
</dbReference>
<dbReference type="STRING" id="913774.A0A0C3DCQ1"/>
<dbReference type="InParanoid" id="A0A0C3DCQ1"/>
<dbReference type="GO" id="GO:0009341">
    <property type="term" value="C:beta-galactosidase complex"/>
    <property type="evidence" value="ECO:0007669"/>
    <property type="project" value="InterPro"/>
</dbReference>
<dbReference type="SUPFAM" id="SSF51445">
    <property type="entry name" value="(Trans)glycosidases"/>
    <property type="match status" value="1"/>
</dbReference>
<dbReference type="GO" id="GO:0004565">
    <property type="term" value="F:beta-galactosidase activity"/>
    <property type="evidence" value="ECO:0007669"/>
    <property type="project" value="InterPro"/>
</dbReference>
<evidence type="ECO:0000259" key="3">
    <source>
        <dbReference type="Pfam" id="PF02449"/>
    </source>
</evidence>
<keyword evidence="6" id="KW-1185">Reference proteome</keyword>
<dbReference type="InterPro" id="IPR017853">
    <property type="entry name" value="GH"/>
</dbReference>
<dbReference type="HOGENOM" id="CLU_027430_0_0_1"/>
<evidence type="ECO:0000256" key="1">
    <source>
        <dbReference type="ARBA" id="ARBA00022801"/>
    </source>
</evidence>
<dbReference type="InterPro" id="IPR040719">
    <property type="entry name" value="DUF5597"/>
</dbReference>
<reference evidence="6" key="2">
    <citation type="submission" date="2015-01" db="EMBL/GenBank/DDBJ databases">
        <title>Evolutionary Origins and Diversification of the Mycorrhizal Mutualists.</title>
        <authorList>
            <consortium name="DOE Joint Genome Institute"/>
            <consortium name="Mycorrhizal Genomics Consortium"/>
            <person name="Kohler A."/>
            <person name="Kuo A."/>
            <person name="Nagy L.G."/>
            <person name="Floudas D."/>
            <person name="Copeland A."/>
            <person name="Barry K.W."/>
            <person name="Cichocki N."/>
            <person name="Veneault-Fourrey C."/>
            <person name="LaButti K."/>
            <person name="Lindquist E.A."/>
            <person name="Lipzen A."/>
            <person name="Lundell T."/>
            <person name="Morin E."/>
            <person name="Murat C."/>
            <person name="Riley R."/>
            <person name="Ohm R."/>
            <person name="Sun H."/>
            <person name="Tunlid A."/>
            <person name="Henrissat B."/>
            <person name="Grigoriev I.V."/>
            <person name="Hibbett D.S."/>
            <person name="Martin F."/>
        </authorList>
    </citation>
    <scope>NUCLEOTIDE SEQUENCE [LARGE SCALE GENOMIC DNA]</scope>
    <source>
        <strain evidence="6">Zn</strain>
    </source>
</reference>
<dbReference type="OrthoDB" id="1657402at2759"/>
<dbReference type="Gene3D" id="3.20.20.80">
    <property type="entry name" value="Glycosidases"/>
    <property type="match status" value="1"/>
</dbReference>
<sequence length="562" mass="62547">MQLEIPSLRDSPAGKQLFVNGKPFLIRGAELQNSSMSSAEYMKEVWTKLAAAKVNTVLGAVPWDMIEAEEGKFTFHELDRVIEGAREHGLRLVLLWFGSFKNGLSTYAPSWVKRDTKRFPRAKLRKAGGKIQVADTLSIFHTEGQIADAKAFNMLMQHIKKVDENHFTVIMVQVENEVGLLGDSRDGSSAANDRFKSPVPQKLIDVLKDNWDSLHDSLKANLTNFRESSHKIDNNSWETVFGQSPRTDEIFMAYHYALYLEQVALAGKIAYALPMYTNVWQDYAGDDSETNLPVVAGGGGNPGGYPSGGGVANVLDIWQYFAPTLDFIAPDIYLNNYAAVCAKYRHRKQPLFIPEQRRDEYGARRTWTAIGSYQALGTAPFGLDTLDLDVNPFRKHYSLLAMVSPLLLAAQQIPHSSIGFCFDELPSTGKDSSRTVTAVFGKWQLRIERSFVFGKPGPGFGIVLHTGDSTFLLIGEGFQVTFSSTSPRDIFTGILRFVEKEVINETTGEMRTWRTFGGDETRSGQSAVMPASDPDYGDFPISITIPARTRIAECDIYALEDD</sequence>
<reference evidence="5 6" key="1">
    <citation type="submission" date="2014-04" db="EMBL/GenBank/DDBJ databases">
        <authorList>
            <consortium name="DOE Joint Genome Institute"/>
            <person name="Kuo A."/>
            <person name="Martino E."/>
            <person name="Perotto S."/>
            <person name="Kohler A."/>
            <person name="Nagy L.G."/>
            <person name="Floudas D."/>
            <person name="Copeland A."/>
            <person name="Barry K.W."/>
            <person name="Cichocki N."/>
            <person name="Veneault-Fourrey C."/>
            <person name="LaButti K."/>
            <person name="Lindquist E.A."/>
            <person name="Lipzen A."/>
            <person name="Lundell T."/>
            <person name="Morin E."/>
            <person name="Murat C."/>
            <person name="Sun H."/>
            <person name="Tunlid A."/>
            <person name="Henrissat B."/>
            <person name="Grigoriev I.V."/>
            <person name="Hibbett D.S."/>
            <person name="Martin F."/>
            <person name="Nordberg H.P."/>
            <person name="Cantor M.N."/>
            <person name="Hua S.X."/>
        </authorList>
    </citation>
    <scope>NUCLEOTIDE SEQUENCE [LARGE SCALE GENOMIC DNA]</scope>
    <source>
        <strain evidence="5 6">Zn</strain>
    </source>
</reference>
<dbReference type="EMBL" id="KN832878">
    <property type="protein sequence ID" value="KIM99717.1"/>
    <property type="molecule type" value="Genomic_DNA"/>
</dbReference>
<evidence type="ECO:0000256" key="2">
    <source>
        <dbReference type="ARBA" id="ARBA00023295"/>
    </source>
</evidence>
<feature type="domain" description="Glycoside hydrolase family 42 N-terminal" evidence="3">
    <location>
        <begin position="40"/>
        <end position="203"/>
    </location>
</feature>
<dbReference type="InterPro" id="IPR013529">
    <property type="entry name" value="Glyco_hydro_42_N"/>
</dbReference>
<dbReference type="Pfam" id="PF18120">
    <property type="entry name" value="DUF5597"/>
    <property type="match status" value="1"/>
</dbReference>
<dbReference type="FunFam" id="3.20.20.80:FF:000135">
    <property type="entry name" value="Beta-galactosidase, putative, bgl35A"/>
    <property type="match status" value="1"/>
</dbReference>
<feature type="domain" description="DUF5597" evidence="4">
    <location>
        <begin position="393"/>
        <end position="526"/>
    </location>
</feature>